<keyword evidence="4" id="KW-0411">Iron-sulfur</keyword>
<dbReference type="RefSeq" id="WP_211301999.1">
    <property type="nucleotide sequence ID" value="NZ_PYAW01000002.1"/>
</dbReference>
<keyword evidence="3" id="KW-0408">Iron</keyword>
<gene>
    <name evidence="6" type="ORF">CLV51_1021246</name>
</gene>
<reference evidence="6 7" key="1">
    <citation type="submission" date="2018-03" db="EMBL/GenBank/DDBJ databases">
        <title>Genomic Encyclopedia of Archaeal and Bacterial Type Strains, Phase II (KMG-II): from individual species to whole genera.</title>
        <authorList>
            <person name="Goeker M."/>
        </authorList>
    </citation>
    <scope>NUCLEOTIDE SEQUENCE [LARGE SCALE GENOMIC DNA]</scope>
    <source>
        <strain evidence="6 7">DSM 24859</strain>
    </source>
</reference>
<evidence type="ECO:0000256" key="1">
    <source>
        <dbReference type="ARBA" id="ARBA00022714"/>
    </source>
</evidence>
<evidence type="ECO:0000313" key="6">
    <source>
        <dbReference type="EMBL" id="PSL48379.1"/>
    </source>
</evidence>
<keyword evidence="1" id="KW-0001">2Fe-2S</keyword>
<dbReference type="InterPro" id="IPR052950">
    <property type="entry name" value="CISD"/>
</dbReference>
<dbReference type="InterPro" id="IPR016548">
    <property type="entry name" value="UCP009180"/>
</dbReference>
<evidence type="ECO:0000259" key="5">
    <source>
        <dbReference type="SMART" id="SM00704"/>
    </source>
</evidence>
<feature type="domain" description="Iron-binding zinc finger CDGSH type" evidence="5">
    <location>
        <begin position="195"/>
        <end position="232"/>
    </location>
</feature>
<dbReference type="Pfam" id="PF09360">
    <property type="entry name" value="zf-CDGSH"/>
    <property type="match status" value="2"/>
</dbReference>
<dbReference type="InterPro" id="IPR018967">
    <property type="entry name" value="FeS-contain_CDGSH-typ"/>
</dbReference>
<dbReference type="AlphaFoldDB" id="A0A2P8HQ88"/>
<name>A0A2P8HQ88_CHINA</name>
<dbReference type="PANTHER" id="PTHR46491:SF3">
    <property type="entry name" value="CDGSH IRON-SULFUR DOMAIN-CONTAINING PROTEIN 3, MITOCHONDRIAL"/>
    <property type="match status" value="1"/>
</dbReference>
<dbReference type="PANTHER" id="PTHR46491">
    <property type="entry name" value="CDGSH IRON SULFUR DOMAIN PROTEIN HOMOLOG"/>
    <property type="match status" value="1"/>
</dbReference>
<sequence>MKKTMQPAAGIKVKVILNGPYKVTGDVPLRLETIGTTVHKESEKWIPGKSFPATEQPFYLCRCGHSKNKPFCDSTHKTIHFDGTETAGHIPYVEAADIMEGPDMLLTDVQGLCAFARFCDPNGQVWNMVNDTDDPAVHAQFIKQVGACPSGRLVAWDKATKTPIEPELKPAIGIIEDPSKGVSGPLWLQGGIEITGADGVPYEVRNRVTLCRCGASANKPFCDGSHASIGFKDGL</sequence>
<keyword evidence="7" id="KW-1185">Reference proteome</keyword>
<dbReference type="Gene3D" id="3.40.5.90">
    <property type="entry name" value="CDGSH iron-sulfur domain, mitoNEET-type"/>
    <property type="match status" value="2"/>
</dbReference>
<dbReference type="GO" id="GO:0005737">
    <property type="term" value="C:cytoplasm"/>
    <property type="evidence" value="ECO:0007669"/>
    <property type="project" value="UniProtKB-ARBA"/>
</dbReference>
<comment type="caution">
    <text evidence="6">The sequence shown here is derived from an EMBL/GenBank/DDBJ whole genome shotgun (WGS) entry which is preliminary data.</text>
</comment>
<protein>
    <submittedName>
        <fullName evidence="6">CDGSH-type Zn-finger protein</fullName>
    </submittedName>
</protein>
<dbReference type="GO" id="GO:0051537">
    <property type="term" value="F:2 iron, 2 sulfur cluster binding"/>
    <property type="evidence" value="ECO:0007669"/>
    <property type="project" value="UniProtKB-KW"/>
</dbReference>
<dbReference type="GO" id="GO:0046872">
    <property type="term" value="F:metal ion binding"/>
    <property type="evidence" value="ECO:0007669"/>
    <property type="project" value="UniProtKB-KW"/>
</dbReference>
<evidence type="ECO:0000256" key="3">
    <source>
        <dbReference type="ARBA" id="ARBA00023004"/>
    </source>
</evidence>
<proteinExistence type="predicted"/>
<organism evidence="6 7">
    <name type="scientific">Chitinophaga niastensis</name>
    <dbReference type="NCBI Taxonomy" id="536980"/>
    <lineage>
        <taxon>Bacteria</taxon>
        <taxon>Pseudomonadati</taxon>
        <taxon>Bacteroidota</taxon>
        <taxon>Chitinophagia</taxon>
        <taxon>Chitinophagales</taxon>
        <taxon>Chitinophagaceae</taxon>
        <taxon>Chitinophaga</taxon>
    </lineage>
</organism>
<dbReference type="SMART" id="SM00704">
    <property type="entry name" value="ZnF_CDGSH"/>
    <property type="match status" value="2"/>
</dbReference>
<dbReference type="InterPro" id="IPR010693">
    <property type="entry name" value="Divergent_4Fe-4S_mono-cluster"/>
</dbReference>
<dbReference type="PIRSF" id="PIRSF009180">
    <property type="entry name" value="UCP009180"/>
    <property type="match status" value="1"/>
</dbReference>
<evidence type="ECO:0000256" key="4">
    <source>
        <dbReference type="ARBA" id="ARBA00023014"/>
    </source>
</evidence>
<dbReference type="Pfam" id="PF06902">
    <property type="entry name" value="Fer4_19"/>
    <property type="match status" value="1"/>
</dbReference>
<dbReference type="EMBL" id="PYAW01000002">
    <property type="protein sequence ID" value="PSL48379.1"/>
    <property type="molecule type" value="Genomic_DNA"/>
</dbReference>
<accession>A0A2P8HQ88</accession>
<feature type="domain" description="Iron-binding zinc finger CDGSH type" evidence="5">
    <location>
        <begin position="49"/>
        <end position="82"/>
    </location>
</feature>
<dbReference type="Proteomes" id="UP000240971">
    <property type="component" value="Unassembled WGS sequence"/>
</dbReference>
<evidence type="ECO:0000256" key="2">
    <source>
        <dbReference type="ARBA" id="ARBA00022723"/>
    </source>
</evidence>
<keyword evidence="2" id="KW-0479">Metal-binding</keyword>
<evidence type="ECO:0000313" key="7">
    <source>
        <dbReference type="Proteomes" id="UP000240971"/>
    </source>
</evidence>
<dbReference type="InterPro" id="IPR042216">
    <property type="entry name" value="MitoNEET_CISD"/>
</dbReference>